<evidence type="ECO:0000256" key="2">
    <source>
        <dbReference type="ARBA" id="ARBA00006024"/>
    </source>
</evidence>
<dbReference type="InterPro" id="IPR018303">
    <property type="entry name" value="ATPase_P-typ_P_site"/>
</dbReference>
<feature type="transmembrane region" description="Helical" evidence="10">
    <location>
        <begin position="314"/>
        <end position="335"/>
    </location>
</feature>
<feature type="transmembrane region" description="Helical" evidence="10">
    <location>
        <begin position="92"/>
        <end position="108"/>
    </location>
</feature>
<dbReference type="SUPFAM" id="SSF81653">
    <property type="entry name" value="Calcium ATPase, transduction domain A"/>
    <property type="match status" value="1"/>
</dbReference>
<dbReference type="Proteomes" id="UP000216147">
    <property type="component" value="Unassembled WGS sequence"/>
</dbReference>
<feature type="compositionally biased region" description="Basic and acidic residues" evidence="11">
    <location>
        <begin position="39"/>
        <end position="60"/>
    </location>
</feature>
<dbReference type="PRINTS" id="PR00119">
    <property type="entry name" value="CATATPASE"/>
</dbReference>
<dbReference type="FunFam" id="2.70.150.10:FF:000002">
    <property type="entry name" value="Copper-transporting ATPase 1, putative"/>
    <property type="match status" value="1"/>
</dbReference>
<feature type="transmembrane region" description="Helical" evidence="10">
    <location>
        <begin position="614"/>
        <end position="635"/>
    </location>
</feature>
<feature type="transmembrane region" description="Helical" evidence="10">
    <location>
        <begin position="128"/>
        <end position="155"/>
    </location>
</feature>
<evidence type="ECO:0000256" key="4">
    <source>
        <dbReference type="ARBA" id="ARBA00022723"/>
    </source>
</evidence>
<evidence type="ECO:0000313" key="14">
    <source>
        <dbReference type="Proteomes" id="UP000216147"/>
    </source>
</evidence>
<evidence type="ECO:0000256" key="9">
    <source>
        <dbReference type="ARBA" id="ARBA00047308"/>
    </source>
</evidence>
<evidence type="ECO:0000256" key="1">
    <source>
        <dbReference type="ARBA" id="ARBA00004370"/>
    </source>
</evidence>
<dbReference type="InterPro" id="IPR008250">
    <property type="entry name" value="ATPase_P-typ_transduc_dom_A_sf"/>
</dbReference>
<keyword evidence="10" id="KW-0067">ATP-binding</keyword>
<dbReference type="SUPFAM" id="SSF56784">
    <property type="entry name" value="HAD-like"/>
    <property type="match status" value="1"/>
</dbReference>
<dbReference type="GO" id="GO:0016887">
    <property type="term" value="F:ATP hydrolysis activity"/>
    <property type="evidence" value="ECO:0007669"/>
    <property type="project" value="InterPro"/>
</dbReference>
<dbReference type="PANTHER" id="PTHR48085:SF5">
    <property type="entry name" value="CADMIUM_ZINC-TRANSPORTING ATPASE HMA4-RELATED"/>
    <property type="match status" value="1"/>
</dbReference>
<feature type="domain" description="P-type ATPase A" evidence="12">
    <location>
        <begin position="173"/>
        <end position="273"/>
    </location>
</feature>
<evidence type="ECO:0000313" key="13">
    <source>
        <dbReference type="EMBL" id="OYX58611.1"/>
    </source>
</evidence>
<evidence type="ECO:0000256" key="7">
    <source>
        <dbReference type="ARBA" id="ARBA00023136"/>
    </source>
</evidence>
<keyword evidence="3 10" id="KW-0812">Transmembrane</keyword>
<sequence length="687" mass="71903">MVDQSGRNVPTLADQAEARTIVPAGPDSGDHSGQGHVHAGHDRDHHDHDHDHDDDGHDHEHPFEWTEAVRIGFVAVTAALVWFRVWEPLETISLIGIVGLLVGGWPILKEAFENVLQRRMTMELSMTIAIVAAAAIGEFFTALIITLFVLVAEVLEGLTVGRGRRAIRDLLEFLPREVSVRRTGAIQTISAEELNIGDAILVAPGGRIPVDGAVLSGYSFVDESRITGESMPVEKTEGTAVFAGSINQSGALEVQAERIGKDTSYGKIIEAVERAERSRAPVQRLADRMAGYLVYFALGSAVLTYLITQNIYSTISVIIVAGACGIAAGTPLAILGGIGRSARLGAIIKGGVHLETLGKVDTVVLDKTGTLTFGRPEVQAVVTVAGATPDDLLDAAASAELRSEHPLGKAIVAYALNRGRTVTEPEHFAYTPGRGIVAKVGASVILVGNQAWMQDNAVSIPGTLSVGVQAASEVYVARNGCLLGAIAVADTVRPEAKRAIEALHGLGIRTLLLTGDALPVAQAVGASLGIRDIEAGLLPEDKLARIQALVGQKRIVAMVGDGVNDAPALAAASVGIAMGSGTDVAQESADVVLLGNDLVRLVDTLRIARRTRRIIWQNFAGTLAIDALGIGLAAAGFLNPLFAAFIHVASELAFILNSARLLPAVARADEASPAPVPIGVLPSAATP</sequence>
<comment type="catalytic activity">
    <reaction evidence="9">
        <text>Zn(2+)(in) + ATP + H2O = Zn(2+)(out) + ADP + phosphate + H(+)</text>
        <dbReference type="Rhea" id="RHEA:20621"/>
        <dbReference type="ChEBI" id="CHEBI:15377"/>
        <dbReference type="ChEBI" id="CHEBI:15378"/>
        <dbReference type="ChEBI" id="CHEBI:29105"/>
        <dbReference type="ChEBI" id="CHEBI:30616"/>
        <dbReference type="ChEBI" id="CHEBI:43474"/>
        <dbReference type="ChEBI" id="CHEBI:456216"/>
        <dbReference type="EC" id="7.2.2.12"/>
    </reaction>
</comment>
<name>A0A258HNQ8_9CAUL</name>
<keyword evidence="10" id="KW-0547">Nucleotide-binding</keyword>
<dbReference type="SFLD" id="SFLDG00002">
    <property type="entry name" value="C1.7:_P-type_atpase_like"/>
    <property type="match status" value="1"/>
</dbReference>
<feature type="region of interest" description="Disordered" evidence="11">
    <location>
        <begin position="22"/>
        <end position="60"/>
    </location>
</feature>
<feature type="transmembrane region" description="Helical" evidence="10">
    <location>
        <begin position="68"/>
        <end position="85"/>
    </location>
</feature>
<feature type="transmembrane region" description="Helical" evidence="10">
    <location>
        <begin position="289"/>
        <end position="308"/>
    </location>
</feature>
<dbReference type="Gene3D" id="2.70.150.10">
    <property type="entry name" value="Calcium-transporting ATPase, cytoplasmic transduction domain A"/>
    <property type="match status" value="1"/>
</dbReference>
<dbReference type="PROSITE" id="PS01229">
    <property type="entry name" value="COF_2"/>
    <property type="match status" value="1"/>
</dbReference>
<evidence type="ECO:0000256" key="6">
    <source>
        <dbReference type="ARBA" id="ARBA00022989"/>
    </source>
</evidence>
<comment type="caution">
    <text evidence="13">The sequence shown here is derived from an EMBL/GenBank/DDBJ whole genome shotgun (WGS) entry which is preliminary data.</text>
</comment>
<dbReference type="AlphaFoldDB" id="A0A258HNQ8"/>
<reference evidence="13 14" key="1">
    <citation type="submission" date="2017-03" db="EMBL/GenBank/DDBJ databases">
        <title>Lifting the veil on microbial sulfur biogeochemistry in mining wastewaters.</title>
        <authorList>
            <person name="Kantor R.S."/>
            <person name="Colenbrander Nelson T."/>
            <person name="Marshall S."/>
            <person name="Bennett D."/>
            <person name="Apte S."/>
            <person name="Camacho D."/>
            <person name="Thomas B.C."/>
            <person name="Warren L.A."/>
            <person name="Banfield J.F."/>
        </authorList>
    </citation>
    <scope>NUCLEOTIDE SEQUENCE [LARGE SCALE GENOMIC DNA]</scope>
    <source>
        <strain evidence="13">32-68-21</strain>
    </source>
</reference>
<dbReference type="GO" id="GO:0016463">
    <property type="term" value="F:P-type zinc transporter activity"/>
    <property type="evidence" value="ECO:0007669"/>
    <property type="project" value="UniProtKB-EC"/>
</dbReference>
<dbReference type="InterPro" id="IPR027256">
    <property type="entry name" value="P-typ_ATPase_IB"/>
</dbReference>
<dbReference type="PRINTS" id="PR00941">
    <property type="entry name" value="CDATPASE"/>
</dbReference>
<gene>
    <name evidence="13" type="ORF">B7Y86_02685</name>
</gene>
<dbReference type="EC" id="7.2.2.12" evidence="8"/>
<dbReference type="NCBIfam" id="TIGR01494">
    <property type="entry name" value="ATPase_P-type"/>
    <property type="match status" value="1"/>
</dbReference>
<comment type="similarity">
    <text evidence="2 10">Belongs to the cation transport ATPase (P-type) (TC 3.A.3) family. Type IB subfamily.</text>
</comment>
<proteinExistence type="inferred from homology"/>
<evidence type="ECO:0000256" key="3">
    <source>
        <dbReference type="ARBA" id="ARBA00022692"/>
    </source>
</evidence>
<dbReference type="GO" id="GO:0005524">
    <property type="term" value="F:ATP binding"/>
    <property type="evidence" value="ECO:0007669"/>
    <property type="project" value="UniProtKB-UniRule"/>
</dbReference>
<dbReference type="SFLD" id="SFLDF00027">
    <property type="entry name" value="p-type_atpase"/>
    <property type="match status" value="1"/>
</dbReference>
<dbReference type="NCBIfam" id="TIGR01525">
    <property type="entry name" value="ATPase-IB_hvy"/>
    <property type="match status" value="1"/>
</dbReference>
<dbReference type="Pfam" id="PF00122">
    <property type="entry name" value="E1-E2_ATPase"/>
    <property type="match status" value="1"/>
</dbReference>
<protein>
    <recommendedName>
        <fullName evidence="8">P-type Zn(2+) transporter</fullName>
        <ecNumber evidence="8">7.2.2.12</ecNumber>
    </recommendedName>
</protein>
<keyword evidence="4 10" id="KW-0479">Metal-binding</keyword>
<dbReference type="NCBIfam" id="TIGR01512">
    <property type="entry name" value="ATPase-IB2_Cd"/>
    <property type="match status" value="1"/>
</dbReference>
<organism evidence="13 14">
    <name type="scientific">Brevundimonas subvibrioides</name>
    <dbReference type="NCBI Taxonomy" id="74313"/>
    <lineage>
        <taxon>Bacteria</taxon>
        <taxon>Pseudomonadati</taxon>
        <taxon>Pseudomonadota</taxon>
        <taxon>Alphaproteobacteria</taxon>
        <taxon>Caulobacterales</taxon>
        <taxon>Caulobacteraceae</taxon>
        <taxon>Brevundimonas</taxon>
    </lineage>
</organism>
<evidence type="ECO:0000259" key="12">
    <source>
        <dbReference type="Pfam" id="PF00122"/>
    </source>
</evidence>
<keyword evidence="10" id="KW-1003">Cell membrane</keyword>
<comment type="subcellular location">
    <subcellularLocation>
        <location evidence="10">Cell membrane</location>
    </subcellularLocation>
    <subcellularLocation>
        <location evidence="1">Membrane</location>
    </subcellularLocation>
</comment>
<dbReference type="SUPFAM" id="SSF81665">
    <property type="entry name" value="Calcium ATPase, transmembrane domain M"/>
    <property type="match status" value="1"/>
</dbReference>
<dbReference type="Gene3D" id="3.40.50.1000">
    <property type="entry name" value="HAD superfamily/HAD-like"/>
    <property type="match status" value="1"/>
</dbReference>
<dbReference type="InterPro" id="IPR036412">
    <property type="entry name" value="HAD-like_sf"/>
</dbReference>
<dbReference type="SFLD" id="SFLDS00003">
    <property type="entry name" value="Haloacid_Dehalogenase"/>
    <property type="match status" value="1"/>
</dbReference>
<dbReference type="Gene3D" id="3.40.1110.10">
    <property type="entry name" value="Calcium-transporting ATPase, cytoplasmic domain N"/>
    <property type="match status" value="1"/>
</dbReference>
<dbReference type="InterPro" id="IPR044492">
    <property type="entry name" value="P_typ_ATPase_HD_dom"/>
</dbReference>
<evidence type="ECO:0000256" key="5">
    <source>
        <dbReference type="ARBA" id="ARBA00022967"/>
    </source>
</evidence>
<keyword evidence="5" id="KW-1278">Translocase</keyword>
<keyword evidence="7 10" id="KW-0472">Membrane</keyword>
<evidence type="ECO:0000256" key="8">
    <source>
        <dbReference type="ARBA" id="ARBA00039097"/>
    </source>
</evidence>
<dbReference type="GO" id="GO:0005886">
    <property type="term" value="C:plasma membrane"/>
    <property type="evidence" value="ECO:0007669"/>
    <property type="project" value="UniProtKB-SubCell"/>
</dbReference>
<dbReference type="InterPro" id="IPR023214">
    <property type="entry name" value="HAD_sf"/>
</dbReference>
<dbReference type="InterPro" id="IPR023298">
    <property type="entry name" value="ATPase_P-typ_TM_dom_sf"/>
</dbReference>
<dbReference type="EMBL" id="NCEQ01000002">
    <property type="protein sequence ID" value="OYX58611.1"/>
    <property type="molecule type" value="Genomic_DNA"/>
</dbReference>
<dbReference type="InterPro" id="IPR023299">
    <property type="entry name" value="ATPase_P-typ_cyto_dom_N"/>
</dbReference>
<dbReference type="InterPro" id="IPR001757">
    <property type="entry name" value="P_typ_ATPase"/>
</dbReference>
<accession>A0A258HNQ8</accession>
<dbReference type="InterPro" id="IPR059000">
    <property type="entry name" value="ATPase_P-type_domA"/>
</dbReference>
<keyword evidence="6 10" id="KW-1133">Transmembrane helix</keyword>
<dbReference type="InterPro" id="IPR051014">
    <property type="entry name" value="Cation_Transport_ATPase_IB"/>
</dbReference>
<dbReference type="PANTHER" id="PTHR48085">
    <property type="entry name" value="CADMIUM/ZINC-TRANSPORTING ATPASE HMA2-RELATED"/>
    <property type="match status" value="1"/>
</dbReference>
<dbReference type="Pfam" id="PF00702">
    <property type="entry name" value="Hydrolase"/>
    <property type="match status" value="1"/>
</dbReference>
<evidence type="ECO:0000256" key="11">
    <source>
        <dbReference type="SAM" id="MobiDB-lite"/>
    </source>
</evidence>
<dbReference type="CDD" id="cd02079">
    <property type="entry name" value="P-type_ATPase_HM"/>
    <property type="match status" value="1"/>
</dbReference>
<evidence type="ECO:0000256" key="10">
    <source>
        <dbReference type="RuleBase" id="RU362081"/>
    </source>
</evidence>
<dbReference type="PROSITE" id="PS00154">
    <property type="entry name" value="ATPASE_E1_E2"/>
    <property type="match status" value="1"/>
</dbReference>
<dbReference type="NCBIfam" id="TIGR01511">
    <property type="entry name" value="ATPase-IB1_Cu"/>
    <property type="match status" value="1"/>
</dbReference>
<dbReference type="GO" id="GO:0046872">
    <property type="term" value="F:metal ion binding"/>
    <property type="evidence" value="ECO:0007669"/>
    <property type="project" value="UniProtKB-KW"/>
</dbReference>